<keyword evidence="2" id="KW-1185">Reference proteome</keyword>
<reference evidence="2" key="1">
    <citation type="journal article" date="2024" name="Proc. Natl. Acad. Sci. U.S.A.">
        <title>Extraordinary preservation of gene collinearity over three hundred million years revealed in homosporous lycophytes.</title>
        <authorList>
            <person name="Li C."/>
            <person name="Wickell D."/>
            <person name="Kuo L.Y."/>
            <person name="Chen X."/>
            <person name="Nie B."/>
            <person name="Liao X."/>
            <person name="Peng D."/>
            <person name="Ji J."/>
            <person name="Jenkins J."/>
            <person name="Williams M."/>
            <person name="Shu S."/>
            <person name="Plott C."/>
            <person name="Barry K."/>
            <person name="Rajasekar S."/>
            <person name="Grimwood J."/>
            <person name="Han X."/>
            <person name="Sun S."/>
            <person name="Hou Z."/>
            <person name="He W."/>
            <person name="Dai G."/>
            <person name="Sun C."/>
            <person name="Schmutz J."/>
            <person name="Leebens-Mack J.H."/>
            <person name="Li F.W."/>
            <person name="Wang L."/>
        </authorList>
    </citation>
    <scope>NUCLEOTIDE SEQUENCE [LARGE SCALE GENOMIC DNA]</scope>
    <source>
        <strain evidence="2">cv. PW_Plant_1</strain>
    </source>
</reference>
<sequence length="359" mass="38424">MAQEPAVLLITDSVALPGSVVLWVLQEFQDKVANGNSLGLVTQAYDLGGNLNLKPSSLDAVISLAETAGFHTTELLSRIAEALRPGGLLIVKEPVGRTPSLCPNRYADLQVAAAVQTEADLQRNLLLAGFIGLIIAEPLKEAASPGAFSTRNSHSSLSTPLPEPISENIKESSSFAALSQQFNSDITLIKAQKPVWETGAVFEIKKPVILRDEDVRTNVPSTISYYEESSTEKLLFALKENGAANLALPNLSIDTDDLVDEDALLAEEDLERPELQLAVDDCEVGNSGRKACKNCTCGRAELEENGKLTSEQLNNPQSACGNCGLGDAFRCNSCPYRGLPQFKLGEKITLPGSLLMVDA</sequence>
<name>A0ACC2D9F2_DIPCM</name>
<dbReference type="Proteomes" id="UP001162992">
    <property type="component" value="Chromosome 7"/>
</dbReference>
<gene>
    <name evidence="1" type="ORF">O6H91_07G117900</name>
</gene>
<dbReference type="EMBL" id="CM055098">
    <property type="protein sequence ID" value="KAJ7550778.1"/>
    <property type="molecule type" value="Genomic_DNA"/>
</dbReference>
<protein>
    <submittedName>
        <fullName evidence="1">Uncharacterized protein</fullName>
    </submittedName>
</protein>
<proteinExistence type="predicted"/>
<accession>A0ACC2D9F2</accession>
<evidence type="ECO:0000313" key="2">
    <source>
        <dbReference type="Proteomes" id="UP001162992"/>
    </source>
</evidence>
<organism evidence="1 2">
    <name type="scientific">Diphasiastrum complanatum</name>
    <name type="common">Issler's clubmoss</name>
    <name type="synonym">Lycopodium complanatum</name>
    <dbReference type="NCBI Taxonomy" id="34168"/>
    <lineage>
        <taxon>Eukaryota</taxon>
        <taxon>Viridiplantae</taxon>
        <taxon>Streptophyta</taxon>
        <taxon>Embryophyta</taxon>
        <taxon>Tracheophyta</taxon>
        <taxon>Lycopodiopsida</taxon>
        <taxon>Lycopodiales</taxon>
        <taxon>Lycopodiaceae</taxon>
        <taxon>Lycopodioideae</taxon>
        <taxon>Diphasiastrum</taxon>
    </lineage>
</organism>
<evidence type="ECO:0000313" key="1">
    <source>
        <dbReference type="EMBL" id="KAJ7550778.1"/>
    </source>
</evidence>
<comment type="caution">
    <text evidence="1">The sequence shown here is derived from an EMBL/GenBank/DDBJ whole genome shotgun (WGS) entry which is preliminary data.</text>
</comment>